<keyword evidence="2" id="KW-1185">Reference proteome</keyword>
<organism evidence="1 2">
    <name type="scientific">Durusdinium trenchii</name>
    <dbReference type="NCBI Taxonomy" id="1381693"/>
    <lineage>
        <taxon>Eukaryota</taxon>
        <taxon>Sar</taxon>
        <taxon>Alveolata</taxon>
        <taxon>Dinophyceae</taxon>
        <taxon>Suessiales</taxon>
        <taxon>Symbiodiniaceae</taxon>
        <taxon>Durusdinium</taxon>
    </lineage>
</organism>
<protein>
    <submittedName>
        <fullName evidence="1">Alkaline ceramidase 3 (AlkCDase 3) (Alkaline CDase 3) (Alkaline dihydroceramidase SB89) (Alkaline phytoceramidase) (APHC)</fullName>
    </submittedName>
</protein>
<name>A0ABP0LQJ3_9DINO</name>
<reference evidence="1 2" key="1">
    <citation type="submission" date="2024-02" db="EMBL/GenBank/DDBJ databases">
        <authorList>
            <person name="Chen Y."/>
            <person name="Shah S."/>
            <person name="Dougan E. K."/>
            <person name="Thang M."/>
            <person name="Chan C."/>
        </authorList>
    </citation>
    <scope>NUCLEOTIDE SEQUENCE [LARGE SCALE GENOMIC DNA]</scope>
</reference>
<proteinExistence type="predicted"/>
<dbReference type="PANTHER" id="PTHR46187">
    <property type="entry name" value="ALKALINE CERAMIDASE 3"/>
    <property type="match status" value="1"/>
</dbReference>
<dbReference type="EMBL" id="CAXAMM010017291">
    <property type="protein sequence ID" value="CAK9040819.1"/>
    <property type="molecule type" value="Genomic_DNA"/>
</dbReference>
<comment type="caution">
    <text evidence="1">The sequence shown here is derived from an EMBL/GenBank/DDBJ whole genome shotgun (WGS) entry which is preliminary data.</text>
</comment>
<evidence type="ECO:0000313" key="1">
    <source>
        <dbReference type="EMBL" id="CAK9040819.1"/>
    </source>
</evidence>
<accession>A0ABP0LQJ3</accession>
<gene>
    <name evidence="1" type="ORF">SCF082_LOCUS23671</name>
</gene>
<dbReference type="Pfam" id="PF05875">
    <property type="entry name" value="Ceramidase"/>
    <property type="match status" value="1"/>
</dbReference>
<dbReference type="Proteomes" id="UP001642464">
    <property type="component" value="Unassembled WGS sequence"/>
</dbReference>
<sequence length="518" mass="58209">MSHGAVETERFLHLYIFDKAPRCLPPYLDLARRSDDFFVRALRRAALLPWRDARFWRRAADAVAEREKMAGRDLAQVCLAFRRVDFPSRILSQHCQSYVAENAPSFNTFELAAVLSYFSYAGAGLPGAEQFVQSLADEAVSSWRQREAVPWSAWKMLVIASAEAGVDHQLLFTTAAPHLVRNVKYMSGRDAVDVCGAFAEFRFKHQTLLMELQRFLPSMGLSDAEVAALQASFLRLDFEAPQLRRLQIPDDIRKKESNTTLGVWGPPDAEFNWCEEDYQLSEWIAEPVNTASCLPMILLPLLFLAMHEATADVCVIAWMEVAIAIGSMLFHATLRYPMQLADELPMLWYVSAVACSCLKRLKAVHAYPLAYGWAAVLSIVIIVTQQHSLLHDCFRGMMTVTFCTGLVVIGWGSSSISVRIKSCRDDKGKRAAKAAENMMQAALLMFAVSVVSWLLDNYHCARLKNLPGGLPYPQLHTWWHMFIAGTLHCITMLLHMDSHRDSSGLDVRFVAGLPVIDT</sequence>
<evidence type="ECO:0000313" key="2">
    <source>
        <dbReference type="Proteomes" id="UP001642464"/>
    </source>
</evidence>
<dbReference type="PANTHER" id="PTHR46187:SF3">
    <property type="entry name" value="ALKALINE CERAMIDASE 3"/>
    <property type="match status" value="1"/>
</dbReference>
<dbReference type="InterPro" id="IPR008901">
    <property type="entry name" value="ACER"/>
</dbReference>